<dbReference type="SUPFAM" id="SSF55874">
    <property type="entry name" value="ATPase domain of HSP90 chaperone/DNA topoisomerase II/histidine kinase"/>
    <property type="match status" value="1"/>
</dbReference>
<evidence type="ECO:0000313" key="11">
    <source>
        <dbReference type="EMBL" id="MEL1251199.1"/>
    </source>
</evidence>
<evidence type="ECO:0000256" key="2">
    <source>
        <dbReference type="ARBA" id="ARBA00012438"/>
    </source>
</evidence>
<keyword evidence="3" id="KW-0597">Phosphoprotein</keyword>
<keyword evidence="9" id="KW-1133">Transmembrane helix</keyword>
<dbReference type="InterPro" id="IPR036890">
    <property type="entry name" value="HATPase_C_sf"/>
</dbReference>
<organism evidence="11 12">
    <name type="scientific">Aurantiacibacter gilvus</name>
    <dbReference type="NCBI Taxonomy" id="3139141"/>
    <lineage>
        <taxon>Bacteria</taxon>
        <taxon>Pseudomonadati</taxon>
        <taxon>Pseudomonadota</taxon>
        <taxon>Alphaproteobacteria</taxon>
        <taxon>Sphingomonadales</taxon>
        <taxon>Erythrobacteraceae</taxon>
        <taxon>Aurantiacibacter</taxon>
    </lineage>
</organism>
<dbReference type="PANTHER" id="PTHR24421">
    <property type="entry name" value="NITRATE/NITRITE SENSOR PROTEIN NARX-RELATED"/>
    <property type="match status" value="1"/>
</dbReference>
<dbReference type="SMART" id="SM00387">
    <property type="entry name" value="HATPase_c"/>
    <property type="match status" value="1"/>
</dbReference>
<keyword evidence="9" id="KW-0472">Membrane</keyword>
<dbReference type="GO" id="GO:0016301">
    <property type="term" value="F:kinase activity"/>
    <property type="evidence" value="ECO:0007669"/>
    <property type="project" value="UniProtKB-KW"/>
</dbReference>
<comment type="caution">
    <text evidence="11">The sequence shown here is derived from an EMBL/GenBank/DDBJ whole genome shotgun (WGS) entry which is preliminary data.</text>
</comment>
<dbReference type="Gene3D" id="3.30.565.10">
    <property type="entry name" value="Histidine kinase-like ATPase, C-terminal domain"/>
    <property type="match status" value="1"/>
</dbReference>
<name>A0ABU9IGL5_9SPHN</name>
<evidence type="ECO:0000256" key="8">
    <source>
        <dbReference type="ARBA" id="ARBA00023012"/>
    </source>
</evidence>
<feature type="transmembrane region" description="Helical" evidence="9">
    <location>
        <begin position="360"/>
        <end position="377"/>
    </location>
</feature>
<keyword evidence="4" id="KW-0808">Transferase</keyword>
<keyword evidence="8" id="KW-0902">Two-component regulatory system</keyword>
<dbReference type="PANTHER" id="PTHR24421:SF10">
    <property type="entry name" value="NITRATE_NITRITE SENSOR PROTEIN NARQ"/>
    <property type="match status" value="1"/>
</dbReference>
<reference evidence="11 12" key="1">
    <citation type="submission" date="2024-04" db="EMBL/GenBank/DDBJ databases">
        <title>Aurantiacibacter sp. DGU6 16S ribosomal RNA gene Genome sequencing and assembly.</title>
        <authorList>
            <person name="Park S."/>
        </authorList>
    </citation>
    <scope>NUCLEOTIDE SEQUENCE [LARGE SCALE GENOMIC DNA]</scope>
    <source>
        <strain evidence="11 12">DGU6</strain>
    </source>
</reference>
<keyword evidence="6 11" id="KW-0418">Kinase</keyword>
<sequence>MRLLVAIAALQAFFWLVMVPTIVLPGYDSPPLVEVEDFTFAAVAAPGADALPDADYQPAPREPLNLPVGYYAVRSTFTLDEVPEQGLAMLDQMSGDNMRLFANGQLFHAPGSMSLEEPSYHAYQREVLLVPPSTLREGENEITGIYLQTLPHELNFHPPVLGEYVALSDAARWRAFTIEEYRLITAVMVFVVTLFAGLAALRARDRDLPKWLFLAGAGWTAYNLFFEWLWLPLVGPGRGFYYGIATIFLAMAWAVFADAWSGKRLRLYRPAVFAVFGTGALTCFWAMFIAYSDTAFNVVETAVEWAGLTLAFATVARLVWHFATQRDERRYIEAAALVLLASMMAYHLITIILYDVNRPYLSATQPLVLLLLVIGFFQRNFALFRSREQLNEELAGQLAERTQELAVAHEREKGLLRDQARVEERRRIMRDMHDGIGSSLMSLLLGTRSGRMDSERMALGLQAAIDEMRLMIDSMDSMGDNLQTAFALFCERARRRCDDAGFAFACADDSGDNLPPLGARDILQVFRVLQEAVTNALKHSSGDRISARLLPDSVEIRDNGQAFKGPRQGGRGLENMEVRAQSIGATLTVDREGEETVVRLALPPAAAG</sequence>
<comment type="catalytic activity">
    <reaction evidence="1">
        <text>ATP + protein L-histidine = ADP + protein N-phospho-L-histidine.</text>
        <dbReference type="EC" id="2.7.13.3"/>
    </reaction>
</comment>
<evidence type="ECO:0000256" key="1">
    <source>
        <dbReference type="ARBA" id="ARBA00000085"/>
    </source>
</evidence>
<gene>
    <name evidence="11" type="ORF">AAEO60_11005</name>
</gene>
<dbReference type="InterPro" id="IPR050482">
    <property type="entry name" value="Sensor_HK_TwoCompSys"/>
</dbReference>
<keyword evidence="7" id="KW-0067">ATP-binding</keyword>
<keyword evidence="9" id="KW-0812">Transmembrane</keyword>
<dbReference type="Pfam" id="PF07730">
    <property type="entry name" value="HisKA_3"/>
    <property type="match status" value="1"/>
</dbReference>
<feature type="transmembrane region" description="Helical" evidence="9">
    <location>
        <begin position="302"/>
        <end position="320"/>
    </location>
</feature>
<dbReference type="EMBL" id="JBBYHV010000002">
    <property type="protein sequence ID" value="MEL1251199.1"/>
    <property type="molecule type" value="Genomic_DNA"/>
</dbReference>
<protein>
    <recommendedName>
        <fullName evidence="2">histidine kinase</fullName>
        <ecNumber evidence="2">2.7.13.3</ecNumber>
    </recommendedName>
</protein>
<evidence type="ECO:0000259" key="10">
    <source>
        <dbReference type="SMART" id="SM00387"/>
    </source>
</evidence>
<dbReference type="CDD" id="cd16917">
    <property type="entry name" value="HATPase_UhpB-NarQ-NarX-like"/>
    <property type="match status" value="1"/>
</dbReference>
<evidence type="ECO:0000313" key="12">
    <source>
        <dbReference type="Proteomes" id="UP001497045"/>
    </source>
</evidence>
<feature type="transmembrane region" description="Helical" evidence="9">
    <location>
        <begin position="239"/>
        <end position="259"/>
    </location>
</feature>
<keyword evidence="12" id="KW-1185">Reference proteome</keyword>
<dbReference type="RefSeq" id="WP_341673759.1">
    <property type="nucleotide sequence ID" value="NZ_JBBYHV010000002.1"/>
</dbReference>
<evidence type="ECO:0000256" key="3">
    <source>
        <dbReference type="ARBA" id="ARBA00022553"/>
    </source>
</evidence>
<feature type="domain" description="Histidine kinase/HSP90-like ATPase" evidence="10">
    <location>
        <begin position="520"/>
        <end position="606"/>
    </location>
</feature>
<evidence type="ECO:0000256" key="9">
    <source>
        <dbReference type="SAM" id="Phobius"/>
    </source>
</evidence>
<feature type="transmembrane region" description="Helical" evidence="9">
    <location>
        <begin position="181"/>
        <end position="201"/>
    </location>
</feature>
<feature type="transmembrane region" description="Helical" evidence="9">
    <location>
        <begin position="271"/>
        <end position="290"/>
    </location>
</feature>
<dbReference type="InterPro" id="IPR003594">
    <property type="entry name" value="HATPase_dom"/>
</dbReference>
<evidence type="ECO:0000256" key="7">
    <source>
        <dbReference type="ARBA" id="ARBA00022840"/>
    </source>
</evidence>
<dbReference type="Gene3D" id="1.20.5.1930">
    <property type="match status" value="1"/>
</dbReference>
<dbReference type="EC" id="2.7.13.3" evidence="2"/>
<evidence type="ECO:0000256" key="6">
    <source>
        <dbReference type="ARBA" id="ARBA00022777"/>
    </source>
</evidence>
<feature type="transmembrane region" description="Helical" evidence="9">
    <location>
        <begin position="213"/>
        <end position="233"/>
    </location>
</feature>
<dbReference type="Proteomes" id="UP001497045">
    <property type="component" value="Unassembled WGS sequence"/>
</dbReference>
<evidence type="ECO:0000256" key="4">
    <source>
        <dbReference type="ARBA" id="ARBA00022679"/>
    </source>
</evidence>
<feature type="transmembrane region" description="Helical" evidence="9">
    <location>
        <begin position="332"/>
        <end position="354"/>
    </location>
</feature>
<proteinExistence type="predicted"/>
<dbReference type="InterPro" id="IPR011712">
    <property type="entry name" value="Sig_transdc_His_kin_sub3_dim/P"/>
</dbReference>
<evidence type="ECO:0000256" key="5">
    <source>
        <dbReference type="ARBA" id="ARBA00022741"/>
    </source>
</evidence>
<keyword evidence="5" id="KW-0547">Nucleotide-binding</keyword>
<accession>A0ABU9IGL5</accession>